<evidence type="ECO:0000256" key="1">
    <source>
        <dbReference type="ARBA" id="ARBA00023015"/>
    </source>
</evidence>
<dbReference type="PROSITE" id="PS01124">
    <property type="entry name" value="HTH_ARAC_FAMILY_2"/>
    <property type="match status" value="1"/>
</dbReference>
<dbReference type="GO" id="GO:0043565">
    <property type="term" value="F:sequence-specific DNA binding"/>
    <property type="evidence" value="ECO:0007669"/>
    <property type="project" value="InterPro"/>
</dbReference>
<organism evidence="5 6">
    <name type="scientific">Mesorhizobium qingshengii</name>
    <dbReference type="NCBI Taxonomy" id="1165689"/>
    <lineage>
        <taxon>Bacteria</taxon>
        <taxon>Pseudomonadati</taxon>
        <taxon>Pseudomonadota</taxon>
        <taxon>Alphaproteobacteria</taxon>
        <taxon>Hyphomicrobiales</taxon>
        <taxon>Phyllobacteriaceae</taxon>
        <taxon>Mesorhizobium</taxon>
    </lineage>
</organism>
<dbReference type="PANTHER" id="PTHR46796">
    <property type="entry name" value="HTH-TYPE TRANSCRIPTIONAL ACTIVATOR RHAS-RELATED"/>
    <property type="match status" value="1"/>
</dbReference>
<feature type="domain" description="HTH araC/xylS-type" evidence="4">
    <location>
        <begin position="220"/>
        <end position="319"/>
    </location>
</feature>
<protein>
    <submittedName>
        <fullName evidence="5">AraC-binding-like domain-containing protein</fullName>
    </submittedName>
</protein>
<sequence>MQKNVFSSIELPPHLDHRARFALWQDIHVAEIWSVEYTISEKLSFEAAIEATAVGSLVLGQMAGTIRHASRKAGNIAADGRDGYLLLVNNGDTVLSGTQVGRDYHVGKGEAALVSASEALQMTGGDNNVWANVVLPRAVLENAFTRLDDRLALRIGADNEALDMLKRYCRFLEAGPALLSPDLVSHATETIVDLIGLATGAKGEAAELAGLRGLRAARLQAILQKMRDNFADPAISAQSVAWQLRLSVRYVHDLLQETGVSFAERILELRLQRAHRMLCDRRNDRMRISEIALLSGFSDVSYFNRCFRRRFGSTPSSAR</sequence>
<dbReference type="OrthoDB" id="4601794at2"/>
<dbReference type="RefSeq" id="WP_091581592.1">
    <property type="nucleotide sequence ID" value="NZ_FMXM01000013.1"/>
</dbReference>
<dbReference type="GO" id="GO:0003700">
    <property type="term" value="F:DNA-binding transcription factor activity"/>
    <property type="evidence" value="ECO:0007669"/>
    <property type="project" value="InterPro"/>
</dbReference>
<dbReference type="InterPro" id="IPR020449">
    <property type="entry name" value="Tscrpt_reg_AraC-type_HTH"/>
</dbReference>
<dbReference type="SUPFAM" id="SSF46689">
    <property type="entry name" value="Homeodomain-like"/>
    <property type="match status" value="1"/>
</dbReference>
<keyword evidence="3" id="KW-0804">Transcription</keyword>
<dbReference type="STRING" id="1165689.SAMN02927914_04228"/>
<dbReference type="Pfam" id="PF12833">
    <property type="entry name" value="HTH_18"/>
    <property type="match status" value="1"/>
</dbReference>
<dbReference type="Gene3D" id="1.10.10.60">
    <property type="entry name" value="Homeodomain-like"/>
    <property type="match status" value="1"/>
</dbReference>
<dbReference type="PANTHER" id="PTHR46796:SF6">
    <property type="entry name" value="ARAC SUBFAMILY"/>
    <property type="match status" value="1"/>
</dbReference>
<dbReference type="PRINTS" id="PR00032">
    <property type="entry name" value="HTHARAC"/>
</dbReference>
<reference evidence="5 6" key="1">
    <citation type="submission" date="2016-10" db="EMBL/GenBank/DDBJ databases">
        <authorList>
            <person name="de Groot N.N."/>
        </authorList>
    </citation>
    <scope>NUCLEOTIDE SEQUENCE [LARGE SCALE GENOMIC DNA]</scope>
    <source>
        <strain evidence="5 6">CGMCC 1.12097</strain>
    </source>
</reference>
<dbReference type="Proteomes" id="UP000198588">
    <property type="component" value="Unassembled WGS sequence"/>
</dbReference>
<dbReference type="InterPro" id="IPR050204">
    <property type="entry name" value="AraC_XylS_family_regulators"/>
</dbReference>
<keyword evidence="1" id="KW-0805">Transcription regulation</keyword>
<proteinExistence type="predicted"/>
<dbReference type="PROSITE" id="PS00041">
    <property type="entry name" value="HTH_ARAC_FAMILY_1"/>
    <property type="match status" value="1"/>
</dbReference>
<dbReference type="SMART" id="SM00342">
    <property type="entry name" value="HTH_ARAC"/>
    <property type="match status" value="1"/>
</dbReference>
<dbReference type="InterPro" id="IPR018062">
    <property type="entry name" value="HTH_AraC-typ_CS"/>
</dbReference>
<evidence type="ECO:0000256" key="2">
    <source>
        <dbReference type="ARBA" id="ARBA00023125"/>
    </source>
</evidence>
<gene>
    <name evidence="5" type="ORF">SAMN02927914_04228</name>
</gene>
<dbReference type="InterPro" id="IPR018060">
    <property type="entry name" value="HTH_AraC"/>
</dbReference>
<dbReference type="EMBL" id="FMXM01000013">
    <property type="protein sequence ID" value="SDA89536.1"/>
    <property type="molecule type" value="Genomic_DNA"/>
</dbReference>
<evidence type="ECO:0000313" key="6">
    <source>
        <dbReference type="Proteomes" id="UP000198588"/>
    </source>
</evidence>
<accession>A0A1G5Z4N2</accession>
<dbReference type="AlphaFoldDB" id="A0A1G5Z4N2"/>
<evidence type="ECO:0000256" key="3">
    <source>
        <dbReference type="ARBA" id="ARBA00023163"/>
    </source>
</evidence>
<keyword evidence="2" id="KW-0238">DNA-binding</keyword>
<dbReference type="InterPro" id="IPR009057">
    <property type="entry name" value="Homeodomain-like_sf"/>
</dbReference>
<evidence type="ECO:0000259" key="4">
    <source>
        <dbReference type="PROSITE" id="PS01124"/>
    </source>
</evidence>
<evidence type="ECO:0000313" key="5">
    <source>
        <dbReference type="EMBL" id="SDA89536.1"/>
    </source>
</evidence>
<name>A0A1G5Z4N2_9HYPH</name>